<evidence type="ECO:0000313" key="1">
    <source>
        <dbReference type="EMBL" id="MBV6323430.1"/>
    </source>
</evidence>
<dbReference type="Proteomes" id="UP001162889">
    <property type="component" value="Unassembled WGS sequence"/>
</dbReference>
<reference evidence="1" key="1">
    <citation type="submission" date="2021-07" db="EMBL/GenBank/DDBJ databases">
        <title>Characterization of violacein-producing bacteria and related species.</title>
        <authorList>
            <person name="Wilson H.S."/>
            <person name="De Leon M.E."/>
        </authorList>
    </citation>
    <scope>NUCLEOTIDE SEQUENCE</scope>
    <source>
        <strain evidence="1">HSC-15S17</strain>
    </source>
</reference>
<protein>
    <submittedName>
        <fullName evidence="2">Pimeloyl-ACP methyl ester carboxylesterase</fullName>
    </submittedName>
</protein>
<organism evidence="1 3">
    <name type="scientific">Duganella violaceipulchra</name>
    <dbReference type="NCBI Taxonomy" id="2849652"/>
    <lineage>
        <taxon>Bacteria</taxon>
        <taxon>Pseudomonadati</taxon>
        <taxon>Pseudomonadota</taxon>
        <taxon>Betaproteobacteria</taxon>
        <taxon>Burkholderiales</taxon>
        <taxon>Oxalobacteraceae</taxon>
        <taxon>Telluria group</taxon>
        <taxon>Duganella</taxon>
    </lineage>
</organism>
<dbReference type="EMBL" id="JALJZU010000002">
    <property type="protein sequence ID" value="MCP2007616.1"/>
    <property type="molecule type" value="Genomic_DNA"/>
</dbReference>
<proteinExistence type="predicted"/>
<dbReference type="Proteomes" id="UP001155901">
    <property type="component" value="Unassembled WGS sequence"/>
</dbReference>
<keyword evidence="4" id="KW-1185">Reference proteome</keyword>
<evidence type="ECO:0000313" key="4">
    <source>
        <dbReference type="Proteomes" id="UP001162889"/>
    </source>
</evidence>
<sequence length="312" mass="33949">MINQALARLLPERFERYHTSDSLGRRISFFVSKETTAGDSRPLALYIQGSGCHSVFRRHADGGILGGYHNLLLDSSRGAVRVLVVEKPGVVYLDPGGQGGTAIGCRPRFLREHTLERWSQAILAAVVAARRLDHVSLSRMLVVGHSEGGIVAAKIAAQFDAVTHLALFGSSGPTQLFDLLENERDGECACAAPDADRCALIRHQLHAIHSKPDSPTRFAWGHPYRRWSSFLATSVLDESLRSSAKVRIVHGLSDTVVPASAAKLLFAELLRRGRDVVSDFHDSAGHNLATPGKNGPEAMLGAFDSTVKWFLE</sequence>
<gene>
    <name evidence="1" type="ORF">KVP70_21065</name>
    <name evidence="2" type="ORF">L1274_001309</name>
</gene>
<evidence type="ECO:0000313" key="2">
    <source>
        <dbReference type="EMBL" id="MCP2007616.1"/>
    </source>
</evidence>
<accession>A0AA41H9W3</accession>
<reference evidence="2" key="2">
    <citation type="submission" date="2022-03" db="EMBL/GenBank/DDBJ databases">
        <title>Genome Encyclopedia of Bacteria and Archaea VI: Functional Genomics of Type Strains.</title>
        <authorList>
            <person name="Whitman W."/>
        </authorList>
    </citation>
    <scope>NUCLEOTIDE SEQUENCE</scope>
    <source>
        <strain evidence="2">HSC-15S17</strain>
    </source>
</reference>
<evidence type="ECO:0000313" key="3">
    <source>
        <dbReference type="Proteomes" id="UP001155901"/>
    </source>
</evidence>
<dbReference type="EMBL" id="JAHTGR010000011">
    <property type="protein sequence ID" value="MBV6323430.1"/>
    <property type="molecule type" value="Genomic_DNA"/>
</dbReference>
<name>A0AA41H9W3_9BURK</name>
<comment type="caution">
    <text evidence="1">The sequence shown here is derived from an EMBL/GenBank/DDBJ whole genome shotgun (WGS) entry which is preliminary data.</text>
</comment>
<dbReference type="RefSeq" id="WP_217944120.1">
    <property type="nucleotide sequence ID" value="NZ_JAHTGR010000011.1"/>
</dbReference>
<dbReference type="AlphaFoldDB" id="A0AA41H9W3"/>